<sequence length="601" mass="68005">MKTTNQEISQLLRSVAVVYLLQNVNHFRIIAYEKAADTVEQMNREIKDIWESGQLSSISGIGPTITQHLDEYFKKGNISYLIKTINQIPPTVFLLMKVPGLGPKKAFKLVKELKLMDEKTVIDDLLNEAKAGRIALIESFGAKSQADIIESIKLYKTGNFKLERMPMPIAYKLALEIKEFLQGEKGVKAIDILGSLRRMVSTIGDVDLSVVGDKLHSKTIINRFVNFPGKVSTDNQGEEKASIKVGNGRRVDIRIANSESYGAMLQYFTGSKAHNIKLREYALKKGYSLSEYGIKKSQNSKGKIQNDNSKLKINKFTSEESFYSFLGLQYIPPEIREGTNEIELAKQNKIPRLVELSDIKGEFHVHSSYNLQPSHDLGVNTYPEILNKAKKLGYEYIAFSDHNPKITNVHDSEIISIMKKRKDDINRELTKSNNKIDYFVSCEVDILPDGNIALPEGALGHVDLIIVSIHSSFRMARDMMTSRIMRALTYPKVKILGHPTGRLLQKRSEIDVDWSTVFKECAARDIALEINAYPERLDLPDTLVNQAKSYGCKFAINTDAHEISQMDLMFYGISVARRGWLTSEYVVNAQPLKTIKEWIKK</sequence>
<dbReference type="PANTHER" id="PTHR36928:SF1">
    <property type="entry name" value="PHOSPHATASE YCDX-RELATED"/>
    <property type="match status" value="1"/>
</dbReference>
<evidence type="ECO:0000256" key="6">
    <source>
        <dbReference type="ARBA" id="ARBA00023204"/>
    </source>
</evidence>
<evidence type="ECO:0000259" key="8">
    <source>
        <dbReference type="SMART" id="SM00481"/>
    </source>
</evidence>
<dbReference type="EC" id="2.7.7.7" evidence="1"/>
<keyword evidence="6" id="KW-0234">DNA repair</keyword>
<dbReference type="Pfam" id="PF14716">
    <property type="entry name" value="HHH_8"/>
    <property type="match status" value="1"/>
</dbReference>
<dbReference type="InterPro" id="IPR003141">
    <property type="entry name" value="Pol/His_phosphatase_N"/>
</dbReference>
<feature type="domain" description="Polymerase/histidinol phosphatase N-terminal" evidence="8">
    <location>
        <begin position="361"/>
        <end position="448"/>
    </location>
</feature>
<dbReference type="AlphaFoldDB" id="A0A1F7JG08"/>
<dbReference type="Pfam" id="PF14791">
    <property type="entry name" value="DNA_pol_B_thumb"/>
    <property type="match status" value="1"/>
</dbReference>
<dbReference type="InterPro" id="IPR022311">
    <property type="entry name" value="PolX-like"/>
</dbReference>
<dbReference type="Gene3D" id="3.20.20.140">
    <property type="entry name" value="Metal-dependent hydrolases"/>
    <property type="match status" value="1"/>
</dbReference>
<dbReference type="InterPro" id="IPR016195">
    <property type="entry name" value="Pol/histidinol_Pase-like"/>
</dbReference>
<dbReference type="CDD" id="cd00141">
    <property type="entry name" value="NT_POLXc"/>
    <property type="match status" value="1"/>
</dbReference>
<dbReference type="GO" id="GO:0006281">
    <property type="term" value="P:DNA repair"/>
    <property type="evidence" value="ECO:0007669"/>
    <property type="project" value="UniProtKB-KW"/>
</dbReference>
<comment type="catalytic activity">
    <reaction evidence="7">
        <text>DNA(n) + a 2'-deoxyribonucleoside 5'-triphosphate = DNA(n+1) + diphosphate</text>
        <dbReference type="Rhea" id="RHEA:22508"/>
        <dbReference type="Rhea" id="RHEA-COMP:17339"/>
        <dbReference type="Rhea" id="RHEA-COMP:17340"/>
        <dbReference type="ChEBI" id="CHEBI:33019"/>
        <dbReference type="ChEBI" id="CHEBI:61560"/>
        <dbReference type="ChEBI" id="CHEBI:173112"/>
        <dbReference type="EC" id="2.7.7.7"/>
    </reaction>
</comment>
<dbReference type="PRINTS" id="PR00870">
    <property type="entry name" value="DNAPOLXBETA"/>
</dbReference>
<evidence type="ECO:0000256" key="2">
    <source>
        <dbReference type="ARBA" id="ARBA00022679"/>
    </source>
</evidence>
<keyword evidence="5" id="KW-0239">DNA-directed DNA polymerase</keyword>
<dbReference type="GO" id="GO:0008270">
    <property type="term" value="F:zinc ion binding"/>
    <property type="evidence" value="ECO:0007669"/>
    <property type="project" value="TreeGrafter"/>
</dbReference>
<protein>
    <recommendedName>
        <fullName evidence="1">DNA-directed DNA polymerase</fullName>
        <ecNumber evidence="1">2.7.7.7</ecNumber>
    </recommendedName>
</protein>
<dbReference type="SUPFAM" id="SSF89550">
    <property type="entry name" value="PHP domain-like"/>
    <property type="match status" value="1"/>
</dbReference>
<dbReference type="Proteomes" id="UP000177418">
    <property type="component" value="Unassembled WGS sequence"/>
</dbReference>
<dbReference type="InterPro" id="IPR027421">
    <property type="entry name" value="DNA_pol_lamdba_lyase_dom_sf"/>
</dbReference>
<dbReference type="Gene3D" id="1.10.150.110">
    <property type="entry name" value="DNA polymerase beta, N-terminal domain-like"/>
    <property type="match status" value="1"/>
</dbReference>
<dbReference type="GO" id="GO:0005829">
    <property type="term" value="C:cytosol"/>
    <property type="evidence" value="ECO:0007669"/>
    <property type="project" value="TreeGrafter"/>
</dbReference>
<comment type="caution">
    <text evidence="10">The sequence shown here is derived from an EMBL/GenBank/DDBJ whole genome shotgun (WGS) entry which is preliminary data.</text>
</comment>
<feature type="domain" description="DNA-directed DNA polymerase X" evidence="9">
    <location>
        <begin position="3"/>
        <end position="337"/>
    </location>
</feature>
<name>A0A1F7JG08_9BACT</name>
<evidence type="ECO:0000256" key="4">
    <source>
        <dbReference type="ARBA" id="ARBA00022763"/>
    </source>
</evidence>
<evidence type="ECO:0000313" key="11">
    <source>
        <dbReference type="Proteomes" id="UP000177418"/>
    </source>
</evidence>
<dbReference type="InterPro" id="IPR037160">
    <property type="entry name" value="DNA_Pol_thumb_sf"/>
</dbReference>
<dbReference type="InterPro" id="IPR029398">
    <property type="entry name" value="PolB_thumb"/>
</dbReference>
<proteinExistence type="predicted"/>
<organism evidence="10 11">
    <name type="scientific">Candidatus Roizmanbacteria bacterium RIFCSPLOWO2_02_FULL_36_11</name>
    <dbReference type="NCBI Taxonomy" id="1802071"/>
    <lineage>
        <taxon>Bacteria</taxon>
        <taxon>Candidatus Roizmaniibacteriota</taxon>
    </lineage>
</organism>
<dbReference type="InterPro" id="IPR043519">
    <property type="entry name" value="NT_sf"/>
</dbReference>
<evidence type="ECO:0000256" key="5">
    <source>
        <dbReference type="ARBA" id="ARBA00022932"/>
    </source>
</evidence>
<dbReference type="SMART" id="SM00483">
    <property type="entry name" value="POLXc"/>
    <property type="match status" value="1"/>
</dbReference>
<dbReference type="InterPro" id="IPR002054">
    <property type="entry name" value="DNA-dir_DNA_pol_X"/>
</dbReference>
<dbReference type="GO" id="GO:0003887">
    <property type="term" value="F:DNA-directed DNA polymerase activity"/>
    <property type="evidence" value="ECO:0007669"/>
    <property type="project" value="UniProtKB-KW"/>
</dbReference>
<dbReference type="Gene3D" id="1.10.150.20">
    <property type="entry name" value="5' to 3' exonuclease, C-terminal subdomain"/>
    <property type="match status" value="1"/>
</dbReference>
<evidence type="ECO:0000313" key="10">
    <source>
        <dbReference type="EMBL" id="OGK54557.1"/>
    </source>
</evidence>
<accession>A0A1F7JG08</accession>
<evidence type="ECO:0000256" key="3">
    <source>
        <dbReference type="ARBA" id="ARBA00022695"/>
    </source>
</evidence>
<dbReference type="EMBL" id="MGAV01000014">
    <property type="protein sequence ID" value="OGK54557.1"/>
    <property type="molecule type" value="Genomic_DNA"/>
</dbReference>
<dbReference type="CDD" id="cd07436">
    <property type="entry name" value="PHP_PolX"/>
    <property type="match status" value="1"/>
</dbReference>
<dbReference type="GO" id="GO:0042578">
    <property type="term" value="F:phosphoric ester hydrolase activity"/>
    <property type="evidence" value="ECO:0007669"/>
    <property type="project" value="TreeGrafter"/>
</dbReference>
<dbReference type="InterPro" id="IPR002008">
    <property type="entry name" value="DNA_pol_X_beta-like"/>
</dbReference>
<dbReference type="PIRSF" id="PIRSF005047">
    <property type="entry name" value="UCP005047_YshC"/>
    <property type="match status" value="1"/>
</dbReference>
<dbReference type="InterPro" id="IPR050243">
    <property type="entry name" value="PHP_phosphatase"/>
</dbReference>
<gene>
    <name evidence="10" type="ORF">A3H78_01565</name>
</gene>
<reference evidence="10 11" key="1">
    <citation type="journal article" date="2016" name="Nat. Commun.">
        <title>Thousands of microbial genomes shed light on interconnected biogeochemical processes in an aquifer system.</title>
        <authorList>
            <person name="Anantharaman K."/>
            <person name="Brown C.T."/>
            <person name="Hug L.A."/>
            <person name="Sharon I."/>
            <person name="Castelle C.J."/>
            <person name="Probst A.J."/>
            <person name="Thomas B.C."/>
            <person name="Singh A."/>
            <person name="Wilkins M.J."/>
            <person name="Karaoz U."/>
            <person name="Brodie E.L."/>
            <person name="Williams K.H."/>
            <person name="Hubbard S.S."/>
            <person name="Banfield J.F."/>
        </authorList>
    </citation>
    <scope>NUCLEOTIDE SEQUENCE [LARGE SCALE GENOMIC DNA]</scope>
</reference>
<dbReference type="SMART" id="SM00481">
    <property type="entry name" value="POLIIIAc"/>
    <property type="match status" value="1"/>
</dbReference>
<dbReference type="InterPro" id="IPR047967">
    <property type="entry name" value="PolX_PHP"/>
</dbReference>
<keyword evidence="3" id="KW-0548">Nucleotidyltransferase</keyword>
<dbReference type="InterPro" id="IPR010996">
    <property type="entry name" value="HHH_MUS81"/>
</dbReference>
<dbReference type="SUPFAM" id="SSF81301">
    <property type="entry name" value="Nucleotidyltransferase"/>
    <property type="match status" value="1"/>
</dbReference>
<dbReference type="Gene3D" id="3.30.460.10">
    <property type="entry name" value="Beta Polymerase, domain 2"/>
    <property type="match status" value="1"/>
</dbReference>
<evidence type="ECO:0000256" key="7">
    <source>
        <dbReference type="ARBA" id="ARBA00049244"/>
    </source>
</evidence>
<keyword evidence="2" id="KW-0808">Transferase</keyword>
<dbReference type="PANTHER" id="PTHR36928">
    <property type="entry name" value="PHOSPHATASE YCDX-RELATED"/>
    <property type="match status" value="1"/>
</dbReference>
<evidence type="ECO:0000256" key="1">
    <source>
        <dbReference type="ARBA" id="ARBA00012417"/>
    </source>
</evidence>
<dbReference type="Gene3D" id="3.30.210.10">
    <property type="entry name" value="DNA polymerase, thumb domain"/>
    <property type="match status" value="1"/>
</dbReference>
<evidence type="ECO:0000259" key="9">
    <source>
        <dbReference type="SMART" id="SM00483"/>
    </source>
</evidence>
<keyword evidence="4" id="KW-0227">DNA damage</keyword>
<dbReference type="SUPFAM" id="SSF47802">
    <property type="entry name" value="DNA polymerase beta, N-terminal domain-like"/>
    <property type="match status" value="1"/>
</dbReference>
<dbReference type="GO" id="GO:0003677">
    <property type="term" value="F:DNA binding"/>
    <property type="evidence" value="ECO:0007669"/>
    <property type="project" value="InterPro"/>
</dbReference>